<evidence type="ECO:0000313" key="3">
    <source>
        <dbReference type="Proteomes" id="UP000225706"/>
    </source>
</evidence>
<dbReference type="EMBL" id="LSMT01000622">
    <property type="protein sequence ID" value="PFX15685.1"/>
    <property type="molecule type" value="Genomic_DNA"/>
</dbReference>
<feature type="compositionally biased region" description="Basic and acidic residues" evidence="1">
    <location>
        <begin position="213"/>
        <end position="224"/>
    </location>
</feature>
<accession>A0A2B4RHE2</accession>
<dbReference type="Proteomes" id="UP000225706">
    <property type="component" value="Unassembled WGS sequence"/>
</dbReference>
<gene>
    <name evidence="2" type="ORF">AWC38_SpisGene20091</name>
</gene>
<keyword evidence="3" id="KW-1185">Reference proteome</keyword>
<feature type="region of interest" description="Disordered" evidence="1">
    <location>
        <begin position="204"/>
        <end position="351"/>
    </location>
</feature>
<feature type="compositionally biased region" description="Basic and acidic residues" evidence="1">
    <location>
        <begin position="1"/>
        <end position="43"/>
    </location>
</feature>
<evidence type="ECO:0000313" key="2">
    <source>
        <dbReference type="EMBL" id="PFX15685.1"/>
    </source>
</evidence>
<feature type="compositionally biased region" description="Basic and acidic residues" evidence="1">
    <location>
        <begin position="233"/>
        <end position="244"/>
    </location>
</feature>
<name>A0A2B4RHE2_STYPI</name>
<feature type="region of interest" description="Disordered" evidence="1">
    <location>
        <begin position="368"/>
        <end position="440"/>
    </location>
</feature>
<feature type="region of interest" description="Disordered" evidence="1">
    <location>
        <begin position="1"/>
        <end position="186"/>
    </location>
</feature>
<feature type="compositionally biased region" description="Basic and acidic residues" evidence="1">
    <location>
        <begin position="374"/>
        <end position="410"/>
    </location>
</feature>
<dbReference type="AlphaFoldDB" id="A0A2B4RHE2"/>
<evidence type="ECO:0000256" key="1">
    <source>
        <dbReference type="SAM" id="MobiDB-lite"/>
    </source>
</evidence>
<protein>
    <submittedName>
        <fullName evidence="2">Uncharacterized protein</fullName>
    </submittedName>
</protein>
<proteinExistence type="predicted"/>
<reference evidence="3" key="1">
    <citation type="journal article" date="2017" name="bioRxiv">
        <title>Comparative analysis of the genomes of Stylophora pistillata and Acropora digitifera provides evidence for extensive differences between species of corals.</title>
        <authorList>
            <person name="Voolstra C.R."/>
            <person name="Li Y."/>
            <person name="Liew Y.J."/>
            <person name="Baumgarten S."/>
            <person name="Zoccola D."/>
            <person name="Flot J.-F."/>
            <person name="Tambutte S."/>
            <person name="Allemand D."/>
            <person name="Aranda M."/>
        </authorList>
    </citation>
    <scope>NUCLEOTIDE SEQUENCE [LARGE SCALE GENOMIC DNA]</scope>
</reference>
<comment type="caution">
    <text evidence="2">The sequence shown here is derived from an EMBL/GenBank/DDBJ whole genome shotgun (WGS) entry which is preliminary data.</text>
</comment>
<feature type="compositionally biased region" description="Polar residues" evidence="1">
    <location>
        <begin position="104"/>
        <end position="120"/>
    </location>
</feature>
<feature type="compositionally biased region" description="Basic and acidic residues" evidence="1">
    <location>
        <begin position="167"/>
        <end position="182"/>
    </location>
</feature>
<sequence>MAEDKVVQSKEELGLESKSSTDIEKCQVLFKKESDVTGHKSTEEQVEDTEGNQDSRDNSSFAADISEATLSDKGGDFKASSSVANSEKTEVSPASGKLEDLEIGSSTDTLKGKDSANQGKVNFDDELSSGQFGLKEESDNGDGKSTVGHQASPVEAEGSLDFADNISSDKSEATSVEKKLNMKDAPLACRLQDKVTAIQEKMDLDDGFSSDHFASKESVDDGSKPKVFQDYSTSKKESNDDGSKPKGAANSEATLSDKGVDFKASSSVAESEKTKVSSASGKIEDLEISSYTGKDSANQEKVDLDGGLSSSQLGFKNVSDDRDGKSTVGHQASPAAVEGNVDFADNSSPGTVQDKVTAIKKKLDLDDGLSSDHFASKKESDDDGSKPKDYFTSKKESNDDGSKPKGDKEINMAADGNLAVAEVDNSSPDKSKATSGDKNLDSNSAFLEVIKEAQVEAAEGNEDFAVNNSSIEKLIVDQLLACAIDTNSMGKSLICSKTGSLHRFNQTDTLLV</sequence>
<organism evidence="2 3">
    <name type="scientific">Stylophora pistillata</name>
    <name type="common">Smooth cauliflower coral</name>
    <dbReference type="NCBI Taxonomy" id="50429"/>
    <lineage>
        <taxon>Eukaryota</taxon>
        <taxon>Metazoa</taxon>
        <taxon>Cnidaria</taxon>
        <taxon>Anthozoa</taxon>
        <taxon>Hexacorallia</taxon>
        <taxon>Scleractinia</taxon>
        <taxon>Astrocoeniina</taxon>
        <taxon>Pocilloporidae</taxon>
        <taxon>Stylophora</taxon>
    </lineage>
</organism>